<evidence type="ECO:0000256" key="1">
    <source>
        <dbReference type="SAM" id="MobiDB-lite"/>
    </source>
</evidence>
<dbReference type="AlphaFoldDB" id="A0A5E8C2S3"/>
<feature type="region of interest" description="Disordered" evidence="1">
    <location>
        <begin position="187"/>
        <end position="262"/>
    </location>
</feature>
<dbReference type="EMBL" id="CABVLU010000003">
    <property type="protein sequence ID" value="VVT55445.1"/>
    <property type="molecule type" value="Genomic_DNA"/>
</dbReference>
<feature type="compositionally biased region" description="Low complexity" evidence="1">
    <location>
        <begin position="218"/>
        <end position="232"/>
    </location>
</feature>
<feature type="compositionally biased region" description="Polar residues" evidence="1">
    <location>
        <begin position="252"/>
        <end position="262"/>
    </location>
</feature>
<accession>A0A5E8C2S3</accession>
<dbReference type="SUPFAM" id="SSF56219">
    <property type="entry name" value="DNase I-like"/>
    <property type="match status" value="1"/>
</dbReference>
<keyword evidence="3" id="KW-1185">Reference proteome</keyword>
<feature type="compositionally biased region" description="Polar residues" evidence="1">
    <location>
        <begin position="196"/>
        <end position="209"/>
    </location>
</feature>
<dbReference type="Gene3D" id="3.60.10.10">
    <property type="entry name" value="Endonuclease/exonuclease/phosphatase"/>
    <property type="match status" value="1"/>
</dbReference>
<dbReference type="RefSeq" id="XP_031855206.1">
    <property type="nucleotide sequence ID" value="XM_031999315.1"/>
</dbReference>
<proteinExistence type="predicted"/>
<name>A0A5E8C2S3_9ASCO</name>
<dbReference type="InterPro" id="IPR036691">
    <property type="entry name" value="Endo/exonu/phosph_ase_sf"/>
</dbReference>
<sequence>MSSSSSGLKSQRTEYVFNKDFVPLFTNLTFRDVSQSFTEYRALLQRKYDTEIFRQLNEKLDEIEFMLAQKEADIQAAHAASHKIRLQLYDLETQYYQNPKDLHVLDETFINQSNTTDNMDHWDIESRMSNISLVDPHAEGRLTPSNFVNSNGDRSHNTASLNNHLAQQEEFGETFAHKLSENEHANNHTFKLRPTTGDTNMALKSSVPSTPEIARAIPTGTASSNTPSASTSRVNGVTSAPTPPLHHPTLNRPPTAQSAMTQHESVAIAAASITAQDMSSASTTSAGRTLAATTTASTSRNLPWHIKRDQQQGFLVVKIKGQVGAYSNKLVEKLIMKINSARSNGILISSGAVTKRGNIRLSFAPNITFHDLEIARAIPISIEPIDCSDWLFLSIHGVPLNEATGKQYTGGELRKTIEGFGLKLARTPELMGSYEDKGIAKISFSTVEERDAAYFMRAFYFEGQRAKLRIFPDEWYNCDKFKAHGKDFKNGRPLADLRNHDKKLRVFQTNCKFDLQVNHEILFETMYQAHIVMTEGCWKHSDGRPLERQEWMHFYEQYFYEQGGTRMALYASRRPYQPAVAITNTYKPFINSYFIADFLLIQIDRPSDLAARELFEALQDLLREHSESKEIIIAGCFNLQHKMWDGSEAPPEMYANRIADLLSEFSFKRLSPFPSKFIDSNNYYTNPTVLFAQRYIANRIHVHDNIVLSNDILEHVEDYHYLSWDVEIGS</sequence>
<organism evidence="2 3">
    <name type="scientific">Magnusiomyces paraingens</name>
    <dbReference type="NCBI Taxonomy" id="2606893"/>
    <lineage>
        <taxon>Eukaryota</taxon>
        <taxon>Fungi</taxon>
        <taxon>Dikarya</taxon>
        <taxon>Ascomycota</taxon>
        <taxon>Saccharomycotina</taxon>
        <taxon>Dipodascomycetes</taxon>
        <taxon>Dipodascales</taxon>
        <taxon>Dipodascaceae</taxon>
        <taxon>Magnusiomyces</taxon>
    </lineage>
</organism>
<dbReference type="GeneID" id="43583415"/>
<dbReference type="Proteomes" id="UP000398389">
    <property type="component" value="Unassembled WGS sequence"/>
</dbReference>
<protein>
    <submittedName>
        <fullName evidence="2">Uncharacterized protein</fullName>
    </submittedName>
</protein>
<gene>
    <name evidence="2" type="ORF">SAPINGB_P004600</name>
</gene>
<evidence type="ECO:0000313" key="3">
    <source>
        <dbReference type="Proteomes" id="UP000398389"/>
    </source>
</evidence>
<evidence type="ECO:0000313" key="2">
    <source>
        <dbReference type="EMBL" id="VVT55445.1"/>
    </source>
</evidence>
<reference evidence="2 3" key="1">
    <citation type="submission" date="2019-09" db="EMBL/GenBank/DDBJ databases">
        <authorList>
            <person name="Brejova B."/>
        </authorList>
    </citation>
    <scope>NUCLEOTIDE SEQUENCE [LARGE SCALE GENOMIC DNA]</scope>
</reference>